<feature type="binding site" evidence="10">
    <location>
        <begin position="128"/>
        <end position="131"/>
    </location>
    <ligand>
        <name>GTP</name>
        <dbReference type="ChEBI" id="CHEBI:37565"/>
    </ligand>
</feature>
<keyword evidence="8 10" id="KW-0694">RNA-binding</keyword>
<dbReference type="GO" id="GO:0005525">
    <property type="term" value="F:GTP binding"/>
    <property type="evidence" value="ECO:0007669"/>
    <property type="project" value="UniProtKB-UniRule"/>
</dbReference>
<dbReference type="GO" id="GO:0019843">
    <property type="term" value="F:rRNA binding"/>
    <property type="evidence" value="ECO:0007669"/>
    <property type="project" value="UniProtKB-KW"/>
</dbReference>
<comment type="subunit">
    <text evidence="10">Monomer. Associates with 30S ribosomal subunit, binds 16S rRNA.</text>
</comment>
<keyword evidence="1 10" id="KW-0963">Cytoplasm</keyword>
<feature type="binding site" evidence="10">
    <location>
        <position position="271"/>
    </location>
    <ligand>
        <name>Zn(2+)</name>
        <dbReference type="ChEBI" id="CHEBI:29105"/>
    </ligand>
</feature>
<dbReference type="Proteomes" id="UP000319040">
    <property type="component" value="Unassembled WGS sequence"/>
</dbReference>
<dbReference type="GO" id="GO:0003924">
    <property type="term" value="F:GTPase activity"/>
    <property type="evidence" value="ECO:0007669"/>
    <property type="project" value="UniProtKB-UniRule"/>
</dbReference>
<dbReference type="Gene3D" id="3.40.50.300">
    <property type="entry name" value="P-loop containing nucleotide triphosphate hydrolases"/>
    <property type="match status" value="1"/>
</dbReference>
<comment type="cofactor">
    <cofactor evidence="10">
        <name>Zn(2+)</name>
        <dbReference type="ChEBI" id="CHEBI:29105"/>
    </cofactor>
    <text evidence="10">Binds 1 zinc ion per subunit.</text>
</comment>
<evidence type="ECO:0000256" key="6">
    <source>
        <dbReference type="ARBA" id="ARBA00022801"/>
    </source>
</evidence>
<dbReference type="SUPFAM" id="SSF50249">
    <property type="entry name" value="Nucleic acid-binding proteins"/>
    <property type="match status" value="1"/>
</dbReference>
<evidence type="ECO:0000256" key="9">
    <source>
        <dbReference type="ARBA" id="ARBA00023134"/>
    </source>
</evidence>
<dbReference type="GO" id="GO:0042274">
    <property type="term" value="P:ribosomal small subunit biogenesis"/>
    <property type="evidence" value="ECO:0007669"/>
    <property type="project" value="UniProtKB-UniRule"/>
</dbReference>
<evidence type="ECO:0000256" key="3">
    <source>
        <dbReference type="ARBA" id="ARBA00022723"/>
    </source>
</evidence>
<keyword evidence="9 10" id="KW-0342">GTP-binding</keyword>
<evidence type="ECO:0000259" key="12">
    <source>
        <dbReference type="PROSITE" id="PS51721"/>
    </source>
</evidence>
<dbReference type="CDD" id="cd01854">
    <property type="entry name" value="YjeQ_EngC"/>
    <property type="match status" value="1"/>
</dbReference>
<dbReference type="CDD" id="cd04466">
    <property type="entry name" value="S1_YloQ_GTPase"/>
    <property type="match status" value="1"/>
</dbReference>
<dbReference type="InterPro" id="IPR004881">
    <property type="entry name" value="Ribosome_biogen_GTPase_RsgA"/>
</dbReference>
<feature type="binding site" evidence="10">
    <location>
        <position position="264"/>
    </location>
    <ligand>
        <name>Zn(2+)</name>
        <dbReference type="ChEBI" id="CHEBI:29105"/>
    </ligand>
</feature>
<proteinExistence type="inferred from homology"/>
<dbReference type="InterPro" id="IPR010914">
    <property type="entry name" value="RsgA_GTPase_dom"/>
</dbReference>
<evidence type="ECO:0000256" key="5">
    <source>
        <dbReference type="ARBA" id="ARBA00022741"/>
    </source>
</evidence>
<dbReference type="InterPro" id="IPR012340">
    <property type="entry name" value="NA-bd_OB-fold"/>
</dbReference>
<feature type="domain" description="CP-type G" evidence="12">
    <location>
        <begin position="79"/>
        <end position="240"/>
    </location>
</feature>
<dbReference type="GO" id="GO:0005737">
    <property type="term" value="C:cytoplasm"/>
    <property type="evidence" value="ECO:0007669"/>
    <property type="project" value="UniProtKB-SubCell"/>
</dbReference>
<name>A0A521BWG0_SACCC</name>
<protein>
    <recommendedName>
        <fullName evidence="10">Small ribosomal subunit biogenesis GTPase RsgA</fullName>
        <ecNumber evidence="10">3.6.1.-</ecNumber>
    </recommendedName>
</protein>
<keyword evidence="3 10" id="KW-0479">Metal-binding</keyword>
<gene>
    <name evidence="10" type="primary">rsgA</name>
    <name evidence="13" type="ORF">SAMN06265379_102141</name>
</gene>
<dbReference type="PROSITE" id="PS50936">
    <property type="entry name" value="ENGC_GTPASE"/>
    <property type="match status" value="1"/>
</dbReference>
<dbReference type="OrthoDB" id="9809485at2"/>
<sequence>MKKGIVFKSTGSRYLVKSNEGNLVSCSIKGKFRMDGIKSTNPIAVGDHVSFTMEEDSDMGVISKIEQRKNYIIRKATNLSKQSHIIAANIDQALLLVTINYPITTTVFIDRFLASAEAYRIPVKIIFNKMDRYDSAHKNMVENLRGIYEEIGYPTFAISAKMQDDLGIVVELLKDKVSVIAGHSGVGKSTLINRIQPGLNLKVAEISDVHQSGKHTTTFAEMHDLNFGGAIIDTPGIRGFGLIDIEKEELHHFFKEIFEHSHQCQFDNCTHIHEPGCAVKKAVEEGAIATTRYNSYLNIYDTSTEKHR</sequence>
<evidence type="ECO:0000256" key="7">
    <source>
        <dbReference type="ARBA" id="ARBA00022833"/>
    </source>
</evidence>
<dbReference type="Gene3D" id="2.40.50.140">
    <property type="entry name" value="Nucleic acid-binding proteins"/>
    <property type="match status" value="1"/>
</dbReference>
<dbReference type="NCBIfam" id="TIGR00157">
    <property type="entry name" value="ribosome small subunit-dependent GTPase A"/>
    <property type="match status" value="1"/>
</dbReference>
<keyword evidence="2 10" id="KW-0690">Ribosome biogenesis</keyword>
<comment type="function">
    <text evidence="10">One of several proteins that assist in the late maturation steps of the functional core of the 30S ribosomal subunit. Helps release RbfA from mature subunits. May play a role in the assembly of ribosomal proteins into the subunit. Circularly permuted GTPase that catalyzes slow GTP hydrolysis, GTPase activity is stimulated by the 30S ribosomal subunit.</text>
</comment>
<dbReference type="InterPro" id="IPR027417">
    <property type="entry name" value="P-loop_NTPase"/>
</dbReference>
<feature type="domain" description="EngC GTPase" evidence="11">
    <location>
        <begin position="88"/>
        <end position="238"/>
    </location>
</feature>
<keyword evidence="14" id="KW-1185">Reference proteome</keyword>
<keyword evidence="5 10" id="KW-0547">Nucleotide-binding</keyword>
<comment type="subcellular location">
    <subcellularLocation>
        <location evidence="10">Cytoplasm</location>
    </subcellularLocation>
</comment>
<reference evidence="13 14" key="1">
    <citation type="submission" date="2017-05" db="EMBL/GenBank/DDBJ databases">
        <authorList>
            <person name="Varghese N."/>
            <person name="Submissions S."/>
        </authorList>
    </citation>
    <scope>NUCLEOTIDE SEQUENCE [LARGE SCALE GENOMIC DNA]</scope>
    <source>
        <strain evidence="13 14">DSM 27040</strain>
    </source>
</reference>
<dbReference type="EMBL" id="FXTB01000002">
    <property type="protein sequence ID" value="SMO51534.1"/>
    <property type="molecule type" value="Genomic_DNA"/>
</dbReference>
<keyword evidence="6 10" id="KW-0378">Hydrolase</keyword>
<feature type="binding site" evidence="10">
    <location>
        <position position="269"/>
    </location>
    <ligand>
        <name>Zn(2+)</name>
        <dbReference type="ChEBI" id="CHEBI:29105"/>
    </ligand>
</feature>
<accession>A0A521BWG0</accession>
<dbReference type="EC" id="3.6.1.-" evidence="10"/>
<dbReference type="PANTHER" id="PTHR32120:SF11">
    <property type="entry name" value="SMALL RIBOSOMAL SUBUNIT BIOGENESIS GTPASE RSGA 1, MITOCHONDRIAL-RELATED"/>
    <property type="match status" value="1"/>
</dbReference>
<dbReference type="AlphaFoldDB" id="A0A521BWG0"/>
<organism evidence="13 14">
    <name type="scientific">Saccharicrinis carchari</name>
    <dbReference type="NCBI Taxonomy" id="1168039"/>
    <lineage>
        <taxon>Bacteria</taxon>
        <taxon>Pseudomonadati</taxon>
        <taxon>Bacteroidota</taxon>
        <taxon>Bacteroidia</taxon>
        <taxon>Marinilabiliales</taxon>
        <taxon>Marinilabiliaceae</taxon>
        <taxon>Saccharicrinis</taxon>
    </lineage>
</organism>
<dbReference type="InterPro" id="IPR030378">
    <property type="entry name" value="G_CP_dom"/>
</dbReference>
<evidence type="ECO:0000256" key="10">
    <source>
        <dbReference type="HAMAP-Rule" id="MF_01820"/>
    </source>
</evidence>
<comment type="similarity">
    <text evidence="10">Belongs to the TRAFAC class YlqF/YawG GTPase family. RsgA subfamily.</text>
</comment>
<dbReference type="SUPFAM" id="SSF52540">
    <property type="entry name" value="P-loop containing nucleoside triphosphate hydrolases"/>
    <property type="match status" value="1"/>
</dbReference>
<evidence type="ECO:0000256" key="8">
    <source>
        <dbReference type="ARBA" id="ARBA00022884"/>
    </source>
</evidence>
<evidence type="ECO:0000256" key="2">
    <source>
        <dbReference type="ARBA" id="ARBA00022517"/>
    </source>
</evidence>
<keyword evidence="7 10" id="KW-0862">Zinc</keyword>
<dbReference type="InterPro" id="IPR031944">
    <property type="entry name" value="RsgA_N"/>
</dbReference>
<dbReference type="RefSeq" id="WP_142532457.1">
    <property type="nucleotide sequence ID" value="NZ_FXTB01000002.1"/>
</dbReference>
<dbReference type="PROSITE" id="PS51721">
    <property type="entry name" value="G_CP"/>
    <property type="match status" value="1"/>
</dbReference>
<dbReference type="Pfam" id="PF03193">
    <property type="entry name" value="RsgA_GTPase"/>
    <property type="match status" value="1"/>
</dbReference>
<evidence type="ECO:0000259" key="11">
    <source>
        <dbReference type="PROSITE" id="PS50936"/>
    </source>
</evidence>
<dbReference type="Pfam" id="PF16745">
    <property type="entry name" value="RsgA_N"/>
    <property type="match status" value="1"/>
</dbReference>
<keyword evidence="4 10" id="KW-0699">rRNA-binding</keyword>
<evidence type="ECO:0000256" key="1">
    <source>
        <dbReference type="ARBA" id="ARBA00022490"/>
    </source>
</evidence>
<evidence type="ECO:0000313" key="14">
    <source>
        <dbReference type="Proteomes" id="UP000319040"/>
    </source>
</evidence>
<dbReference type="PANTHER" id="PTHR32120">
    <property type="entry name" value="SMALL RIBOSOMAL SUBUNIT BIOGENESIS GTPASE RSGA"/>
    <property type="match status" value="1"/>
</dbReference>
<dbReference type="GO" id="GO:0046872">
    <property type="term" value="F:metal ion binding"/>
    <property type="evidence" value="ECO:0007669"/>
    <property type="project" value="UniProtKB-KW"/>
</dbReference>
<feature type="binding site" evidence="10">
    <location>
        <begin position="182"/>
        <end position="190"/>
    </location>
    <ligand>
        <name>GTP</name>
        <dbReference type="ChEBI" id="CHEBI:37565"/>
    </ligand>
</feature>
<dbReference type="HAMAP" id="MF_01820">
    <property type="entry name" value="GTPase_RsgA"/>
    <property type="match status" value="1"/>
</dbReference>
<dbReference type="Gene3D" id="1.10.40.50">
    <property type="entry name" value="Probable gtpase engc, domain 3"/>
    <property type="match status" value="1"/>
</dbReference>
<feature type="binding site" evidence="10">
    <location>
        <position position="277"/>
    </location>
    <ligand>
        <name>Zn(2+)</name>
        <dbReference type="ChEBI" id="CHEBI:29105"/>
    </ligand>
</feature>
<evidence type="ECO:0000256" key="4">
    <source>
        <dbReference type="ARBA" id="ARBA00022730"/>
    </source>
</evidence>
<evidence type="ECO:0000313" key="13">
    <source>
        <dbReference type="EMBL" id="SMO51534.1"/>
    </source>
</evidence>